<keyword evidence="1" id="KW-0812">Transmembrane</keyword>
<comment type="caution">
    <text evidence="2">The sequence shown here is derived from an EMBL/GenBank/DDBJ whole genome shotgun (WGS) entry which is preliminary data.</text>
</comment>
<evidence type="ECO:0000313" key="2">
    <source>
        <dbReference type="EMBL" id="GJD47047.1"/>
    </source>
</evidence>
<dbReference type="EMBL" id="BPQG01000111">
    <property type="protein sequence ID" value="GJD47047.1"/>
    <property type="molecule type" value="Genomic_DNA"/>
</dbReference>
<proteinExistence type="predicted"/>
<keyword evidence="1" id="KW-0472">Membrane</keyword>
<dbReference type="Proteomes" id="UP001055117">
    <property type="component" value="Unassembled WGS sequence"/>
</dbReference>
<name>A0ABQ4QR00_9HYPH</name>
<accession>A0ABQ4QR00</accession>
<organism evidence="2 3">
    <name type="scientific">Methylobacterium cerastii</name>
    <dbReference type="NCBI Taxonomy" id="932741"/>
    <lineage>
        <taxon>Bacteria</taxon>
        <taxon>Pseudomonadati</taxon>
        <taxon>Pseudomonadota</taxon>
        <taxon>Alphaproteobacteria</taxon>
        <taxon>Hyphomicrobiales</taxon>
        <taxon>Methylobacteriaceae</taxon>
        <taxon>Methylobacterium</taxon>
    </lineage>
</organism>
<reference evidence="2 3" key="1">
    <citation type="journal article" date="2021" name="Front. Microbiol.">
        <title>Comprehensive Comparative Genomics and Phenotyping of Methylobacterium Species.</title>
        <authorList>
            <person name="Alessa O."/>
            <person name="Ogura Y."/>
            <person name="Fujitani Y."/>
            <person name="Takami H."/>
            <person name="Hayashi T."/>
            <person name="Sahin N."/>
            <person name="Tani A."/>
        </authorList>
    </citation>
    <scope>NUCLEOTIDE SEQUENCE [LARGE SCALE GENOMIC DNA]</scope>
    <source>
        <strain evidence="2 3">DSM 23679</strain>
    </source>
</reference>
<feature type="transmembrane region" description="Helical" evidence="1">
    <location>
        <begin position="23"/>
        <end position="43"/>
    </location>
</feature>
<evidence type="ECO:0000313" key="3">
    <source>
        <dbReference type="Proteomes" id="UP001055117"/>
    </source>
</evidence>
<evidence type="ECO:0000256" key="1">
    <source>
        <dbReference type="SAM" id="Phobius"/>
    </source>
</evidence>
<keyword evidence="3" id="KW-1185">Reference proteome</keyword>
<protein>
    <submittedName>
        <fullName evidence="2">Uncharacterized protein</fullName>
    </submittedName>
</protein>
<gene>
    <name evidence="2" type="ORF">AFCDBAGC_4932</name>
</gene>
<sequence>MIAGAMEAMQNLELTRHGRFGDFAVKAAGCWFGVMLAVVLAFIPASMAKAEGRA</sequence>
<keyword evidence="1" id="KW-1133">Transmembrane helix</keyword>